<dbReference type="PRINTS" id="PR00463">
    <property type="entry name" value="EP450I"/>
</dbReference>
<feature type="transmembrane region" description="Helical" evidence="10">
    <location>
        <begin position="20"/>
        <end position="39"/>
    </location>
</feature>
<dbReference type="EMBL" id="JAULSV010000004">
    <property type="protein sequence ID" value="KAK0646811.1"/>
    <property type="molecule type" value="Genomic_DNA"/>
</dbReference>
<dbReference type="GO" id="GO:0016705">
    <property type="term" value="F:oxidoreductase activity, acting on paired donors, with incorporation or reduction of molecular oxygen"/>
    <property type="evidence" value="ECO:0007669"/>
    <property type="project" value="InterPro"/>
</dbReference>
<comment type="similarity">
    <text evidence="2 9">Belongs to the cytochrome P450 family.</text>
</comment>
<keyword evidence="10" id="KW-0472">Membrane</keyword>
<dbReference type="GO" id="GO:0005506">
    <property type="term" value="F:iron ion binding"/>
    <property type="evidence" value="ECO:0007669"/>
    <property type="project" value="InterPro"/>
</dbReference>
<dbReference type="PRINTS" id="PR00385">
    <property type="entry name" value="P450"/>
</dbReference>
<comment type="cofactor">
    <cofactor evidence="1 8">
        <name>heme</name>
        <dbReference type="ChEBI" id="CHEBI:30413"/>
    </cofactor>
</comment>
<organism evidence="11 12">
    <name type="scientific">Cercophora newfieldiana</name>
    <dbReference type="NCBI Taxonomy" id="92897"/>
    <lineage>
        <taxon>Eukaryota</taxon>
        <taxon>Fungi</taxon>
        <taxon>Dikarya</taxon>
        <taxon>Ascomycota</taxon>
        <taxon>Pezizomycotina</taxon>
        <taxon>Sordariomycetes</taxon>
        <taxon>Sordariomycetidae</taxon>
        <taxon>Sordariales</taxon>
        <taxon>Lasiosphaeriaceae</taxon>
        <taxon>Cercophora</taxon>
    </lineage>
</organism>
<keyword evidence="10" id="KW-0812">Transmembrane</keyword>
<dbReference type="Pfam" id="PF00067">
    <property type="entry name" value="p450"/>
    <property type="match status" value="1"/>
</dbReference>
<dbReference type="PROSITE" id="PS00086">
    <property type="entry name" value="CYTOCHROME_P450"/>
    <property type="match status" value="1"/>
</dbReference>
<keyword evidence="10" id="KW-1133">Transmembrane helix</keyword>
<keyword evidence="7 9" id="KW-0503">Monooxygenase</keyword>
<accession>A0AA39Y862</accession>
<dbReference type="PANTHER" id="PTHR24305">
    <property type="entry name" value="CYTOCHROME P450"/>
    <property type="match status" value="1"/>
</dbReference>
<keyword evidence="6 8" id="KW-0408">Iron</keyword>
<dbReference type="CDD" id="cd11058">
    <property type="entry name" value="CYP60B-like"/>
    <property type="match status" value="1"/>
</dbReference>
<evidence type="ECO:0000256" key="4">
    <source>
        <dbReference type="ARBA" id="ARBA00022723"/>
    </source>
</evidence>
<comment type="caution">
    <text evidence="11">The sequence shown here is derived from an EMBL/GenBank/DDBJ whole genome shotgun (WGS) entry which is preliminary data.</text>
</comment>
<dbReference type="Gene3D" id="1.10.630.10">
    <property type="entry name" value="Cytochrome P450"/>
    <property type="match status" value="1"/>
</dbReference>
<dbReference type="AlphaFoldDB" id="A0AA39Y862"/>
<dbReference type="Proteomes" id="UP001174936">
    <property type="component" value="Unassembled WGS sequence"/>
</dbReference>
<dbReference type="InterPro" id="IPR050121">
    <property type="entry name" value="Cytochrome_P450_monoxygenase"/>
</dbReference>
<evidence type="ECO:0000313" key="11">
    <source>
        <dbReference type="EMBL" id="KAK0646811.1"/>
    </source>
</evidence>
<name>A0AA39Y862_9PEZI</name>
<dbReference type="InterPro" id="IPR001128">
    <property type="entry name" value="Cyt_P450"/>
</dbReference>
<evidence type="ECO:0000256" key="3">
    <source>
        <dbReference type="ARBA" id="ARBA00022617"/>
    </source>
</evidence>
<proteinExistence type="inferred from homology"/>
<evidence type="ECO:0000256" key="7">
    <source>
        <dbReference type="ARBA" id="ARBA00023033"/>
    </source>
</evidence>
<sequence length="511" mass="57503">MASLEASLDQMSAFWNSYGSVWAVVALAAILIPAGWFVYNIYFHPLAAYPGPLFYRGTNLGKISQQMRGNITNKIWELHQIYGPVVRIAPWELSYASAQAWKDIYTGSPTQKGGGKEPMPSNIIYGADEVEYFGAYSVMFQSEASEHNRHRRILSPAFSDKSLREQEPTITKHVAMMMQRFRENAGTPIDLVAWFNYMAFDIIGDLVFGEPFGCLEESKMHPWIHFIFANLRMMYGQIISTMGTFGAALKTLIPAHLKAQVHQHAAFARTRLSHRLSRDPSRPDFMTHIVPHVGRPGGLTPQEALANAQILIMAGSETSATLLANTSFFVMTNPSAYARLKSEIRTAFTSEDEINFSNISKLRYTLAVLHESMRMHPPVPAGIHRFAPQGGAVIDGGWVAGGTDVVVHQWAAYRSECNFKDADRFIPERWLGEDARYAGDNRDVFNPFSIGPRACIGRGLAYMEMRLAVARLVWSFDMELMPGCEKWTDQKTWVLYEKLPLMAKLTQVVRE</sequence>
<evidence type="ECO:0000256" key="8">
    <source>
        <dbReference type="PIRSR" id="PIRSR602401-1"/>
    </source>
</evidence>
<dbReference type="PANTHER" id="PTHR24305:SF230">
    <property type="entry name" value="P450, PUTATIVE (EUROFUNG)-RELATED"/>
    <property type="match status" value="1"/>
</dbReference>
<evidence type="ECO:0000313" key="12">
    <source>
        <dbReference type="Proteomes" id="UP001174936"/>
    </source>
</evidence>
<evidence type="ECO:0000256" key="10">
    <source>
        <dbReference type="SAM" id="Phobius"/>
    </source>
</evidence>
<feature type="binding site" description="axial binding residue" evidence="8">
    <location>
        <position position="455"/>
    </location>
    <ligand>
        <name>heme</name>
        <dbReference type="ChEBI" id="CHEBI:30413"/>
    </ligand>
    <ligandPart>
        <name>Fe</name>
        <dbReference type="ChEBI" id="CHEBI:18248"/>
    </ligandPart>
</feature>
<evidence type="ECO:0000256" key="9">
    <source>
        <dbReference type="RuleBase" id="RU000461"/>
    </source>
</evidence>
<protein>
    <submittedName>
        <fullName evidence="11">Cytochrome P450</fullName>
    </submittedName>
</protein>
<evidence type="ECO:0000256" key="5">
    <source>
        <dbReference type="ARBA" id="ARBA00023002"/>
    </source>
</evidence>
<dbReference type="InterPro" id="IPR002401">
    <property type="entry name" value="Cyt_P450_E_grp-I"/>
</dbReference>
<gene>
    <name evidence="11" type="ORF">B0T16DRAFT_429544</name>
</gene>
<dbReference type="InterPro" id="IPR017972">
    <property type="entry name" value="Cyt_P450_CS"/>
</dbReference>
<dbReference type="GO" id="GO:0004497">
    <property type="term" value="F:monooxygenase activity"/>
    <property type="evidence" value="ECO:0007669"/>
    <property type="project" value="UniProtKB-KW"/>
</dbReference>
<dbReference type="SUPFAM" id="SSF48264">
    <property type="entry name" value="Cytochrome P450"/>
    <property type="match status" value="1"/>
</dbReference>
<keyword evidence="5 9" id="KW-0560">Oxidoreductase</keyword>
<reference evidence="11" key="1">
    <citation type="submission" date="2023-06" db="EMBL/GenBank/DDBJ databases">
        <title>Genome-scale phylogeny and comparative genomics of the fungal order Sordariales.</title>
        <authorList>
            <consortium name="Lawrence Berkeley National Laboratory"/>
            <person name="Hensen N."/>
            <person name="Bonometti L."/>
            <person name="Westerberg I."/>
            <person name="Brannstrom I.O."/>
            <person name="Guillou S."/>
            <person name="Cros-Aarteil S."/>
            <person name="Calhoun S."/>
            <person name="Haridas S."/>
            <person name="Kuo A."/>
            <person name="Mondo S."/>
            <person name="Pangilinan J."/>
            <person name="Riley R."/>
            <person name="Labutti K."/>
            <person name="Andreopoulos B."/>
            <person name="Lipzen A."/>
            <person name="Chen C."/>
            <person name="Yanf M."/>
            <person name="Daum C."/>
            <person name="Ng V."/>
            <person name="Clum A."/>
            <person name="Steindorff A."/>
            <person name="Ohm R."/>
            <person name="Martin F."/>
            <person name="Silar P."/>
            <person name="Natvig D."/>
            <person name="Lalanne C."/>
            <person name="Gautier V."/>
            <person name="Ament-Velasquez S.L."/>
            <person name="Kruys A."/>
            <person name="Hutchinson M.I."/>
            <person name="Powell A.J."/>
            <person name="Barry K."/>
            <person name="Miller A.N."/>
            <person name="Grigoriev I.V."/>
            <person name="Debuchy R."/>
            <person name="Gladieux P."/>
            <person name="Thoren M.H."/>
            <person name="Johannesson H."/>
        </authorList>
    </citation>
    <scope>NUCLEOTIDE SEQUENCE</scope>
    <source>
        <strain evidence="11">SMH2532-1</strain>
    </source>
</reference>
<evidence type="ECO:0000256" key="1">
    <source>
        <dbReference type="ARBA" id="ARBA00001971"/>
    </source>
</evidence>
<dbReference type="InterPro" id="IPR036396">
    <property type="entry name" value="Cyt_P450_sf"/>
</dbReference>
<keyword evidence="12" id="KW-1185">Reference proteome</keyword>
<keyword evidence="4 8" id="KW-0479">Metal-binding</keyword>
<evidence type="ECO:0000256" key="6">
    <source>
        <dbReference type="ARBA" id="ARBA00023004"/>
    </source>
</evidence>
<keyword evidence="3 8" id="KW-0349">Heme</keyword>
<evidence type="ECO:0000256" key="2">
    <source>
        <dbReference type="ARBA" id="ARBA00010617"/>
    </source>
</evidence>
<dbReference type="GO" id="GO:0020037">
    <property type="term" value="F:heme binding"/>
    <property type="evidence" value="ECO:0007669"/>
    <property type="project" value="InterPro"/>
</dbReference>